<dbReference type="EMBL" id="CAJOBE010023183">
    <property type="protein sequence ID" value="CAF4255424.1"/>
    <property type="molecule type" value="Genomic_DNA"/>
</dbReference>
<comment type="caution">
    <text evidence="2">The sequence shown here is derived from an EMBL/GenBank/DDBJ whole genome shotgun (WGS) entry which is preliminary data.</text>
</comment>
<keyword evidence="1" id="KW-0812">Transmembrane</keyword>
<reference evidence="2" key="1">
    <citation type="submission" date="2021-02" db="EMBL/GenBank/DDBJ databases">
        <authorList>
            <person name="Nowell W R."/>
        </authorList>
    </citation>
    <scope>NUCLEOTIDE SEQUENCE</scope>
</reference>
<evidence type="ECO:0008006" key="7">
    <source>
        <dbReference type="Google" id="ProtNLM"/>
    </source>
</evidence>
<feature type="transmembrane region" description="Helical" evidence="1">
    <location>
        <begin position="37"/>
        <end position="58"/>
    </location>
</feature>
<evidence type="ECO:0000313" key="6">
    <source>
        <dbReference type="Proteomes" id="UP000663882"/>
    </source>
</evidence>
<dbReference type="Proteomes" id="UP000663874">
    <property type="component" value="Unassembled WGS sequence"/>
</dbReference>
<name>A0A814TFR0_9BILA</name>
<protein>
    <recommendedName>
        <fullName evidence="7">Tetraspanin</fullName>
    </recommendedName>
</protein>
<feature type="transmembrane region" description="Helical" evidence="1">
    <location>
        <begin position="67"/>
        <end position="85"/>
    </location>
</feature>
<evidence type="ECO:0000313" key="4">
    <source>
        <dbReference type="EMBL" id="CAF3541248.1"/>
    </source>
</evidence>
<organism evidence="2 6">
    <name type="scientific">Rotaria sordida</name>
    <dbReference type="NCBI Taxonomy" id="392033"/>
    <lineage>
        <taxon>Eukaryota</taxon>
        <taxon>Metazoa</taxon>
        <taxon>Spiralia</taxon>
        <taxon>Gnathifera</taxon>
        <taxon>Rotifera</taxon>
        <taxon>Eurotatoria</taxon>
        <taxon>Bdelloidea</taxon>
        <taxon>Philodinida</taxon>
        <taxon>Philodinidae</taxon>
        <taxon>Rotaria</taxon>
    </lineage>
</organism>
<dbReference type="Proteomes" id="UP000663889">
    <property type="component" value="Unassembled WGS sequence"/>
</dbReference>
<sequence length="223" mass="26197">MKISHQLIRLILRILHCLGAFFGLFVFIYELFIQRSILYTICYACYLLSTGTILYLLFTRKRPNRRFAYGTFFGMIFVTILFVLSDIYESITIVSQITKELIDHIEQNKDISPSIKAIIEVSKCCSINNEKHTKENFEIFQIKYPDTCGTIEFNDAKSCLPFIRNQRNLMIFLDFITIIFRLLTLILLWKYIKDEYNDNNNNNDEPMNSIHFDGEYSTGNVIA</sequence>
<keyword evidence="1" id="KW-0472">Membrane</keyword>
<dbReference type="Proteomes" id="UP000663882">
    <property type="component" value="Unassembled WGS sequence"/>
</dbReference>
<dbReference type="OrthoDB" id="9987019at2759"/>
<dbReference type="EMBL" id="CAJOAX010000215">
    <property type="protein sequence ID" value="CAF3541248.1"/>
    <property type="molecule type" value="Genomic_DNA"/>
</dbReference>
<evidence type="ECO:0000313" key="3">
    <source>
        <dbReference type="EMBL" id="CAF1340252.1"/>
    </source>
</evidence>
<dbReference type="EMBL" id="CAJNOU010002672">
    <property type="protein sequence ID" value="CAF1340252.1"/>
    <property type="molecule type" value="Genomic_DNA"/>
</dbReference>
<evidence type="ECO:0000313" key="5">
    <source>
        <dbReference type="EMBL" id="CAF4255424.1"/>
    </source>
</evidence>
<feature type="transmembrane region" description="Helical" evidence="1">
    <location>
        <begin position="169"/>
        <end position="189"/>
    </location>
</feature>
<feature type="transmembrane region" description="Helical" evidence="1">
    <location>
        <begin position="12"/>
        <end position="31"/>
    </location>
</feature>
<accession>A0A814TFR0</accession>
<dbReference type="AlphaFoldDB" id="A0A814TFR0"/>
<keyword evidence="1" id="KW-1133">Transmembrane helix</keyword>
<gene>
    <name evidence="5" type="ORF">FNK824_LOCUS38816</name>
    <name evidence="4" type="ORF">OTI717_LOCUS3817</name>
    <name evidence="2" type="ORF">RFH988_LOCUS22425</name>
    <name evidence="3" type="ORF">SEV965_LOCUS28304</name>
</gene>
<evidence type="ECO:0000313" key="2">
    <source>
        <dbReference type="EMBL" id="CAF1160773.1"/>
    </source>
</evidence>
<dbReference type="EMBL" id="CAJNOO010001490">
    <property type="protein sequence ID" value="CAF1160773.1"/>
    <property type="molecule type" value="Genomic_DNA"/>
</dbReference>
<dbReference type="Proteomes" id="UP000663823">
    <property type="component" value="Unassembled WGS sequence"/>
</dbReference>
<evidence type="ECO:0000256" key="1">
    <source>
        <dbReference type="SAM" id="Phobius"/>
    </source>
</evidence>
<proteinExistence type="predicted"/>